<evidence type="ECO:0000313" key="3">
    <source>
        <dbReference type="Proteomes" id="UP000095280"/>
    </source>
</evidence>
<accession>A0A1I8FJI3</accession>
<protein>
    <submittedName>
        <fullName evidence="4">Cyclic nucleotide-binding domain-containing protein</fullName>
    </submittedName>
</protein>
<feature type="region of interest" description="Disordered" evidence="1">
    <location>
        <begin position="275"/>
        <end position="300"/>
    </location>
</feature>
<evidence type="ECO:0000313" key="4">
    <source>
        <dbReference type="WBParaSite" id="maker-unitig_36549-snap-gene-0.1-mRNA-1"/>
    </source>
</evidence>
<organism evidence="3 4">
    <name type="scientific">Macrostomum lignano</name>
    <dbReference type="NCBI Taxonomy" id="282301"/>
    <lineage>
        <taxon>Eukaryota</taxon>
        <taxon>Metazoa</taxon>
        <taxon>Spiralia</taxon>
        <taxon>Lophotrochozoa</taxon>
        <taxon>Platyhelminthes</taxon>
        <taxon>Rhabditophora</taxon>
        <taxon>Macrostomorpha</taxon>
        <taxon>Macrostomida</taxon>
        <taxon>Macrostomidae</taxon>
        <taxon>Macrostomum</taxon>
    </lineage>
</organism>
<dbReference type="InterPro" id="IPR014710">
    <property type="entry name" value="RmlC-like_jellyroll"/>
</dbReference>
<evidence type="ECO:0000256" key="1">
    <source>
        <dbReference type="SAM" id="MobiDB-lite"/>
    </source>
</evidence>
<dbReference type="SUPFAM" id="SSF51206">
    <property type="entry name" value="cAMP-binding domain-like"/>
    <property type="match status" value="1"/>
</dbReference>
<feature type="compositionally biased region" description="Polar residues" evidence="1">
    <location>
        <begin position="278"/>
        <end position="293"/>
    </location>
</feature>
<reference evidence="4" key="1">
    <citation type="submission" date="2016-11" db="UniProtKB">
        <authorList>
            <consortium name="WormBaseParasite"/>
        </authorList>
    </citation>
    <scope>IDENTIFICATION</scope>
</reference>
<dbReference type="Proteomes" id="UP000095280">
    <property type="component" value="Unplaced"/>
</dbReference>
<dbReference type="InterPro" id="IPR018490">
    <property type="entry name" value="cNMP-bd_dom_sf"/>
</dbReference>
<dbReference type="Gene3D" id="2.60.120.10">
    <property type="entry name" value="Jelly Rolls"/>
    <property type="match status" value="1"/>
</dbReference>
<dbReference type="PROSITE" id="PS50042">
    <property type="entry name" value="CNMP_BINDING_3"/>
    <property type="match status" value="1"/>
</dbReference>
<dbReference type="WBParaSite" id="maker-unitig_36549-snap-gene-0.1-mRNA-1">
    <property type="protein sequence ID" value="maker-unitig_36549-snap-gene-0.1-mRNA-1"/>
    <property type="gene ID" value="maker-unitig_36549-snap-gene-0.1"/>
</dbReference>
<proteinExistence type="predicted"/>
<sequence>MYGEIALLLDRPRAATVIARGPLKCVKLDRKTIQIKSAVAAPLLKRMMKSSAWVRRLTPDADAADADPVAQEMELVGGSGVTSLPREKTVPLQLQSNQVSASSRERRRRAAMCGRPAPTRVHRAAVLLKRDVESTGTSILVYSNPVLSELWKRCVANPKLSTVASKLLCERQYVVCSQHFEDVCFENPSRRRNCRLGGPIEMERADRANPGAWLAAAPRRTRMAAPRCTLAPISGHDILGDRLAPARHRRLICPTSALAIPRFNDGNLVIVKAEQPPTCKSPTGSQSARSTAQPPKPLQPRQAKLSAVAAIDSHVAFVIISSYLSCSFICNHRVDNSASQFATSNGNNNFVSASSKSAPSLTGQGQEYSLLTRIVRIALNLDQAQTGMLSRALLVETSSATAANSTLAHLCDQAGSLTVCCGAKRPPRICRLLSRSRA</sequence>
<dbReference type="InterPro" id="IPR000595">
    <property type="entry name" value="cNMP-bd_dom"/>
</dbReference>
<evidence type="ECO:0000259" key="2">
    <source>
        <dbReference type="PROSITE" id="PS50042"/>
    </source>
</evidence>
<dbReference type="AlphaFoldDB" id="A0A1I8FJI3"/>
<feature type="domain" description="Cyclic nucleotide-binding" evidence="2">
    <location>
        <begin position="1"/>
        <end position="34"/>
    </location>
</feature>
<name>A0A1I8FJI3_9PLAT</name>
<keyword evidence="3" id="KW-1185">Reference proteome</keyword>